<reference evidence="1 2" key="1">
    <citation type="submission" date="2017-08" db="EMBL/GenBank/DDBJ databases">
        <title>Capnocytophaga canis 17-158 assembly.</title>
        <authorList>
            <person name="Gulvik C.A."/>
        </authorList>
    </citation>
    <scope>NUCLEOTIDE SEQUENCE [LARGE SCALE GENOMIC DNA]</scope>
    <source>
        <strain evidence="1 2">17-158</strain>
    </source>
</reference>
<protein>
    <submittedName>
        <fullName evidence="1">Uncharacterized protein</fullName>
    </submittedName>
</protein>
<dbReference type="AlphaFoldDB" id="A0A3A1YDE3"/>
<gene>
    <name evidence="1" type="ORF">CKY20_11185</name>
</gene>
<dbReference type="RefSeq" id="WP_119653138.1">
    <property type="nucleotide sequence ID" value="NZ_NSDI01000021.1"/>
</dbReference>
<comment type="caution">
    <text evidence="1">The sequence shown here is derived from an EMBL/GenBank/DDBJ whole genome shotgun (WGS) entry which is preliminary data.</text>
</comment>
<evidence type="ECO:0000313" key="2">
    <source>
        <dbReference type="Proteomes" id="UP000265497"/>
    </source>
</evidence>
<sequence>MPFLEKATEKVSEKTKIIKWFLPRVLIQTKTYEGFGLKSERNIYEYQDANGNGLTRRKPTDPIAEDMHYGSGGVHTNNFKLSDIKDKAVLKNIAELNQYPTENLFEVFKNLIQWTSKGALQANNLNMVNNMRFGGGRYQNPILTEAVFNHETTKRFVEKIIENFKEKIRQNDIKGNLNKIKLELKDLIRPSFSSLNDRMEGLTIALNDTWGFRVIITKYSYNPQTKDVEATLKFRIIDHFGLDVADIESYGTKQKIYAKFGDMLVRKMNISLDIEKSKNVFEFLRLGYKYTSVRGFILGSLESSGYNPVEQMALGFCAWFILQHLRGYKPFVTIMEKEETLKFKI</sequence>
<dbReference type="Pfam" id="PF11692">
    <property type="entry name" value="DUF3289"/>
    <property type="match status" value="1"/>
</dbReference>
<evidence type="ECO:0000313" key="1">
    <source>
        <dbReference type="EMBL" id="RIY35178.1"/>
    </source>
</evidence>
<proteinExistence type="predicted"/>
<dbReference type="InterPro" id="IPR017483">
    <property type="entry name" value="CHP03034"/>
</dbReference>
<accession>A0A3A1YDE3</accession>
<dbReference type="Proteomes" id="UP000265497">
    <property type="component" value="Unassembled WGS sequence"/>
</dbReference>
<dbReference type="EMBL" id="NSDI01000021">
    <property type="protein sequence ID" value="RIY35178.1"/>
    <property type="molecule type" value="Genomic_DNA"/>
</dbReference>
<name>A0A3A1YDE3_9FLAO</name>
<organism evidence="1 2">
    <name type="scientific">Capnocytophaga canis</name>
    <dbReference type="NCBI Taxonomy" id="1848903"/>
    <lineage>
        <taxon>Bacteria</taxon>
        <taxon>Pseudomonadati</taxon>
        <taxon>Bacteroidota</taxon>
        <taxon>Flavobacteriia</taxon>
        <taxon>Flavobacteriales</taxon>
        <taxon>Flavobacteriaceae</taxon>
        <taxon>Capnocytophaga</taxon>
    </lineage>
</organism>